<protein>
    <submittedName>
        <fullName evidence="2">Katanin p80 subunit C-terminal domain-containing protein</fullName>
    </submittedName>
</protein>
<dbReference type="Proteomes" id="UP000887580">
    <property type="component" value="Unplaced"/>
</dbReference>
<evidence type="ECO:0000313" key="2">
    <source>
        <dbReference type="WBParaSite" id="PS1159_v2.g9397.t1"/>
    </source>
</evidence>
<dbReference type="WBParaSite" id="PS1159_v2.g9397.t1">
    <property type="protein sequence ID" value="PS1159_v2.g9397.t1"/>
    <property type="gene ID" value="PS1159_v2.g9397"/>
</dbReference>
<name>A0AC35GWW5_9BILA</name>
<evidence type="ECO:0000313" key="1">
    <source>
        <dbReference type="Proteomes" id="UP000887580"/>
    </source>
</evidence>
<organism evidence="1 2">
    <name type="scientific">Panagrolaimus sp. PS1159</name>
    <dbReference type="NCBI Taxonomy" id="55785"/>
    <lineage>
        <taxon>Eukaryota</taxon>
        <taxon>Metazoa</taxon>
        <taxon>Ecdysozoa</taxon>
        <taxon>Nematoda</taxon>
        <taxon>Chromadorea</taxon>
        <taxon>Rhabditida</taxon>
        <taxon>Tylenchina</taxon>
        <taxon>Panagrolaimomorpha</taxon>
        <taxon>Panagrolaimoidea</taxon>
        <taxon>Panagrolaimidae</taxon>
        <taxon>Panagrolaimus</taxon>
    </lineage>
</organism>
<sequence length="427" mass="48374">MATKSDKYSFVEQSFTTSKNQCYNLNFNQNKKCATSIPVQSNSKPNNDKNYEKEKLQLWNKSFKATSFTIFNEDNKDFKKRWKNENILNATNKSTLSLRITAYKNLTTSDFFDDRNTERLKKGKFGTIKASKQCFTDSLKSQNPFEFPRQQNGDQRNKPEVMQFKASQRLLGSSRQSSAAGSINIYPTRTRCRSCSITLTSKASAASSSSLNSRRQSPAASSLNSRRQSPAASSLHSRRQSPIVNQSTQVMGTSDGKSLEELIKSSSSFVSAMQNRKNGIRRVKAKIRSRNRTEGEVVDEAIALSDKTVFVRLLQELVSKPINLKLAAKILPEIRFLLSHKNSNFVDTALEILDAIVTRSKESIQKGLESNVHLIGVASEERKMICIKCQKALRELYVNYHVLYEKLNGGRQFYFQSIVDKFIDIVL</sequence>
<reference evidence="2" key="1">
    <citation type="submission" date="2022-11" db="UniProtKB">
        <authorList>
            <consortium name="WormBaseParasite"/>
        </authorList>
    </citation>
    <scope>IDENTIFICATION</scope>
</reference>
<proteinExistence type="predicted"/>
<accession>A0AC35GWW5</accession>